<proteinExistence type="predicted"/>
<sequence length="165" mass="19482">MHLFQQQPYAGFAPQQPYAGLGQNCAQCVLTPGLNNYFPGYSQPQQQYSQYGAYGNPYQQQQFYYPQQQQYQFYPQQAQAQFYPQQAQAQFYPQQAQAQFYPQQQVPFYYPQQQQQQYPFYPQQQGNLGQNAYGFQQYSPQQQYRVFEGPASPVHHKKEKAKGIY</sequence>
<protein>
    <submittedName>
        <fullName evidence="2">Uncharacterized protein</fullName>
    </submittedName>
</protein>
<dbReference type="Proteomes" id="UP000663860">
    <property type="component" value="Unassembled WGS sequence"/>
</dbReference>
<evidence type="ECO:0000313" key="2">
    <source>
        <dbReference type="EMBL" id="CAF3534687.1"/>
    </source>
</evidence>
<dbReference type="Proteomes" id="UP000663868">
    <property type="component" value="Unassembled WGS sequence"/>
</dbReference>
<dbReference type="AlphaFoldDB" id="A0A818J500"/>
<gene>
    <name evidence="1" type="ORF">IZO911_LOCUS21241</name>
    <name evidence="2" type="ORF">KXQ929_LOCUS1858</name>
</gene>
<reference evidence="2" key="1">
    <citation type="submission" date="2021-02" db="EMBL/GenBank/DDBJ databases">
        <authorList>
            <person name="Nowell W R."/>
        </authorList>
    </citation>
    <scope>NUCLEOTIDE SEQUENCE</scope>
</reference>
<evidence type="ECO:0000313" key="3">
    <source>
        <dbReference type="Proteomes" id="UP000663868"/>
    </source>
</evidence>
<accession>A0A818J500</accession>
<comment type="caution">
    <text evidence="2">The sequence shown here is derived from an EMBL/GenBank/DDBJ whole genome shotgun (WGS) entry which is preliminary data.</text>
</comment>
<name>A0A818J500_9BILA</name>
<dbReference type="EMBL" id="CAJOBB010000053">
    <property type="protein sequence ID" value="CAF3534687.1"/>
    <property type="molecule type" value="Genomic_DNA"/>
</dbReference>
<dbReference type="EMBL" id="CAJNOE010000227">
    <property type="protein sequence ID" value="CAF1067776.1"/>
    <property type="molecule type" value="Genomic_DNA"/>
</dbReference>
<organism evidence="2 3">
    <name type="scientific">Adineta steineri</name>
    <dbReference type="NCBI Taxonomy" id="433720"/>
    <lineage>
        <taxon>Eukaryota</taxon>
        <taxon>Metazoa</taxon>
        <taxon>Spiralia</taxon>
        <taxon>Gnathifera</taxon>
        <taxon>Rotifera</taxon>
        <taxon>Eurotatoria</taxon>
        <taxon>Bdelloidea</taxon>
        <taxon>Adinetida</taxon>
        <taxon>Adinetidae</taxon>
        <taxon>Adineta</taxon>
    </lineage>
</organism>
<evidence type="ECO:0000313" key="1">
    <source>
        <dbReference type="EMBL" id="CAF1067776.1"/>
    </source>
</evidence>